<name>A0A085VYY3_9BACT</name>
<keyword evidence="12" id="KW-1185">Reference proteome</keyword>
<evidence type="ECO:0000256" key="2">
    <source>
        <dbReference type="ARBA" id="ARBA00019403"/>
    </source>
</evidence>
<dbReference type="NCBIfam" id="TIGR03914">
    <property type="entry name" value="UDG_fam_dom"/>
    <property type="match status" value="1"/>
</dbReference>
<evidence type="ECO:0000256" key="4">
    <source>
        <dbReference type="ARBA" id="ARBA00022723"/>
    </source>
</evidence>
<dbReference type="InterPro" id="IPR036895">
    <property type="entry name" value="Uracil-DNA_glycosylase-like_sf"/>
</dbReference>
<keyword evidence="6" id="KW-0378">Hydrolase</keyword>
<organism evidence="11 12">
    <name type="scientific">Hyalangium minutum</name>
    <dbReference type="NCBI Taxonomy" id="394096"/>
    <lineage>
        <taxon>Bacteria</taxon>
        <taxon>Pseudomonadati</taxon>
        <taxon>Myxococcota</taxon>
        <taxon>Myxococcia</taxon>
        <taxon>Myxococcales</taxon>
        <taxon>Cystobacterineae</taxon>
        <taxon>Archangiaceae</taxon>
        <taxon>Hyalangium</taxon>
    </lineage>
</organism>
<dbReference type="AlphaFoldDB" id="A0A085VYY3"/>
<dbReference type="GO" id="GO:0046872">
    <property type="term" value="F:metal ion binding"/>
    <property type="evidence" value="ECO:0007669"/>
    <property type="project" value="UniProtKB-KW"/>
</dbReference>
<keyword evidence="3" id="KW-0004">4Fe-4S</keyword>
<keyword evidence="8" id="KW-0411">Iron-sulfur</keyword>
<proteinExistence type="inferred from homology"/>
<dbReference type="GO" id="GO:0006281">
    <property type="term" value="P:DNA repair"/>
    <property type="evidence" value="ECO:0007669"/>
    <property type="project" value="UniProtKB-KW"/>
</dbReference>
<evidence type="ECO:0000256" key="1">
    <source>
        <dbReference type="ARBA" id="ARBA00006521"/>
    </source>
</evidence>
<evidence type="ECO:0000313" key="11">
    <source>
        <dbReference type="EMBL" id="KFE60646.1"/>
    </source>
</evidence>
<keyword evidence="4" id="KW-0479">Metal-binding</keyword>
<dbReference type="SMART" id="SM00986">
    <property type="entry name" value="UDG"/>
    <property type="match status" value="1"/>
</dbReference>
<dbReference type="InterPro" id="IPR051536">
    <property type="entry name" value="UDG_Type-4/5"/>
</dbReference>
<dbReference type="CDD" id="cd10030">
    <property type="entry name" value="UDG-F4_TTUDGA_SPO1dp_like"/>
    <property type="match status" value="1"/>
</dbReference>
<reference evidence="11 12" key="1">
    <citation type="submission" date="2014-04" db="EMBL/GenBank/DDBJ databases">
        <title>Genome assembly of Hyalangium minutum DSM 14724.</title>
        <authorList>
            <person name="Sharma G."/>
            <person name="Subramanian S."/>
        </authorList>
    </citation>
    <scope>NUCLEOTIDE SEQUENCE [LARGE SCALE GENOMIC DNA]</scope>
    <source>
        <strain evidence="11 12">DSM 14724</strain>
    </source>
</reference>
<evidence type="ECO:0000259" key="10">
    <source>
        <dbReference type="SMART" id="SM00986"/>
    </source>
</evidence>
<dbReference type="SUPFAM" id="SSF52141">
    <property type="entry name" value="Uracil-DNA glycosylase-like"/>
    <property type="match status" value="1"/>
</dbReference>
<evidence type="ECO:0000313" key="12">
    <source>
        <dbReference type="Proteomes" id="UP000028725"/>
    </source>
</evidence>
<evidence type="ECO:0000256" key="3">
    <source>
        <dbReference type="ARBA" id="ARBA00022485"/>
    </source>
</evidence>
<dbReference type="PANTHER" id="PTHR33693">
    <property type="entry name" value="TYPE-5 URACIL-DNA GLYCOSYLASE"/>
    <property type="match status" value="1"/>
</dbReference>
<evidence type="ECO:0000256" key="9">
    <source>
        <dbReference type="ARBA" id="ARBA00023204"/>
    </source>
</evidence>
<evidence type="ECO:0000256" key="6">
    <source>
        <dbReference type="ARBA" id="ARBA00022801"/>
    </source>
</evidence>
<comment type="caution">
    <text evidence="11">The sequence shown here is derived from an EMBL/GenBank/DDBJ whole genome shotgun (WGS) entry which is preliminary data.</text>
</comment>
<evidence type="ECO:0000256" key="7">
    <source>
        <dbReference type="ARBA" id="ARBA00023004"/>
    </source>
</evidence>
<dbReference type="STRING" id="394096.DB31_4828"/>
<dbReference type="PATRIC" id="fig|394096.3.peg.8557"/>
<comment type="similarity">
    <text evidence="1">Belongs to the uracil-DNA glycosylase (UDG) superfamily. Type 4 (UDGa) family.</text>
</comment>
<dbReference type="InterPro" id="IPR005273">
    <property type="entry name" value="Ura-DNA_glyco_family4"/>
</dbReference>
<dbReference type="GO" id="GO:0097506">
    <property type="term" value="F:deaminated base DNA N-glycosylase activity"/>
    <property type="evidence" value="ECO:0007669"/>
    <property type="project" value="UniProtKB-ARBA"/>
</dbReference>
<dbReference type="Pfam" id="PF03167">
    <property type="entry name" value="UDG"/>
    <property type="match status" value="1"/>
</dbReference>
<evidence type="ECO:0000256" key="8">
    <source>
        <dbReference type="ARBA" id="ARBA00023014"/>
    </source>
</evidence>
<dbReference type="InterPro" id="IPR005122">
    <property type="entry name" value="Uracil-DNA_glycosylase-like"/>
</dbReference>
<feature type="domain" description="Uracil-DNA glycosylase-like" evidence="10">
    <location>
        <begin position="1"/>
        <end position="152"/>
    </location>
</feature>
<dbReference type="Gene3D" id="3.40.470.10">
    <property type="entry name" value="Uracil-DNA glycosylase-like domain"/>
    <property type="match status" value="1"/>
</dbReference>
<dbReference type="GO" id="GO:0051539">
    <property type="term" value="F:4 iron, 4 sulfur cluster binding"/>
    <property type="evidence" value="ECO:0007669"/>
    <property type="project" value="UniProtKB-KW"/>
</dbReference>
<protein>
    <recommendedName>
        <fullName evidence="2">Type-4 uracil-DNA glycosylase</fullName>
    </recommendedName>
</protein>
<keyword evidence="5" id="KW-0227">DNA damage</keyword>
<sequence length="171" mass="18893">MFVGEQPGDQEDRAGRPFVGPAGRLLDEALETVGIDRRQVYVTNAVKHFKWGEMQGKKRIHAKPAYGEIRACKPWLEAEIRVFRPDVIVCLGATAAQALLGKDFRVTKQRGQPLHSEYARVVVATVHPASILRAPKAEDRHAQLKAFIQDLRVVADLLNGLEVGEGVSAHP</sequence>
<dbReference type="SMART" id="SM00987">
    <property type="entry name" value="UreE_C"/>
    <property type="match status" value="1"/>
</dbReference>
<keyword evidence="9" id="KW-0234">DNA repair</keyword>
<dbReference type="EMBL" id="JMCB01000029">
    <property type="protein sequence ID" value="KFE60646.1"/>
    <property type="molecule type" value="Genomic_DNA"/>
</dbReference>
<evidence type="ECO:0000256" key="5">
    <source>
        <dbReference type="ARBA" id="ARBA00022763"/>
    </source>
</evidence>
<accession>A0A085VYY3</accession>
<keyword evidence="7" id="KW-0408">Iron</keyword>
<dbReference type="PANTHER" id="PTHR33693:SF9">
    <property type="entry name" value="TYPE-4 URACIL-DNA GLYCOSYLASE"/>
    <property type="match status" value="1"/>
</dbReference>
<gene>
    <name evidence="11" type="ORF">DB31_4828</name>
</gene>
<dbReference type="Proteomes" id="UP000028725">
    <property type="component" value="Unassembled WGS sequence"/>
</dbReference>